<comment type="caution">
    <text evidence="14">The sequence shown here is derived from an EMBL/GenBank/DDBJ whole genome shotgun (WGS) entry which is preliminary data.</text>
</comment>
<dbReference type="RefSeq" id="WP_188693878.1">
    <property type="nucleotide sequence ID" value="NZ_BMLY01000003.1"/>
</dbReference>
<evidence type="ECO:0000256" key="3">
    <source>
        <dbReference type="ARBA" id="ARBA00012030"/>
    </source>
</evidence>
<dbReference type="SUPFAM" id="SSF52141">
    <property type="entry name" value="Uracil-DNA glycosylase-like"/>
    <property type="match status" value="1"/>
</dbReference>
<evidence type="ECO:0000256" key="9">
    <source>
        <dbReference type="ARBA" id="ARBA00023004"/>
    </source>
</evidence>
<dbReference type="PANTHER" id="PTHR33693">
    <property type="entry name" value="TYPE-5 URACIL-DNA GLYCOSYLASE"/>
    <property type="match status" value="1"/>
</dbReference>
<dbReference type="Proteomes" id="UP000621859">
    <property type="component" value="Unassembled WGS sequence"/>
</dbReference>
<comment type="catalytic activity">
    <reaction evidence="1">
        <text>Hydrolyzes single-stranded DNA or mismatched double-stranded DNA and polynucleotides, releasing free uracil.</text>
        <dbReference type="EC" id="3.2.2.27"/>
    </reaction>
</comment>
<proteinExistence type="inferred from homology"/>
<feature type="compositionally biased region" description="Low complexity" evidence="12">
    <location>
        <begin position="77"/>
        <end position="96"/>
    </location>
</feature>
<name>A0ABQ2PNT1_9NEIS</name>
<evidence type="ECO:0000256" key="12">
    <source>
        <dbReference type="SAM" id="MobiDB-lite"/>
    </source>
</evidence>
<dbReference type="NCBIfam" id="TIGR00758">
    <property type="entry name" value="UDG_fam4"/>
    <property type="match status" value="1"/>
</dbReference>
<keyword evidence="8" id="KW-0378">Hydrolase</keyword>
<dbReference type="Gene3D" id="3.40.470.10">
    <property type="entry name" value="Uracil-DNA glycosylase-like domain"/>
    <property type="match status" value="1"/>
</dbReference>
<dbReference type="InterPro" id="IPR005122">
    <property type="entry name" value="Uracil-DNA_glycosylase-like"/>
</dbReference>
<keyword evidence="9" id="KW-0408">Iron</keyword>
<keyword evidence="6" id="KW-0479">Metal-binding</keyword>
<gene>
    <name evidence="14" type="ORF">GCM10010971_24430</name>
</gene>
<dbReference type="SMART" id="SM00986">
    <property type="entry name" value="UDG"/>
    <property type="match status" value="1"/>
</dbReference>
<evidence type="ECO:0000259" key="13">
    <source>
        <dbReference type="SMART" id="SM00986"/>
    </source>
</evidence>
<accession>A0ABQ2PNT1</accession>
<dbReference type="PANTHER" id="PTHR33693:SF1">
    <property type="entry name" value="TYPE-4 URACIL-DNA GLYCOSYLASE"/>
    <property type="match status" value="1"/>
</dbReference>
<dbReference type="CDD" id="cd10030">
    <property type="entry name" value="UDG-F4_TTUDGA_SPO1dp_like"/>
    <property type="match status" value="1"/>
</dbReference>
<keyword evidence="15" id="KW-1185">Reference proteome</keyword>
<evidence type="ECO:0000256" key="5">
    <source>
        <dbReference type="ARBA" id="ARBA00022485"/>
    </source>
</evidence>
<keyword evidence="7" id="KW-0227">DNA damage</keyword>
<organism evidence="14 15">
    <name type="scientific">Silvimonas amylolytica</name>
    <dbReference type="NCBI Taxonomy" id="449663"/>
    <lineage>
        <taxon>Bacteria</taxon>
        <taxon>Pseudomonadati</taxon>
        <taxon>Pseudomonadota</taxon>
        <taxon>Betaproteobacteria</taxon>
        <taxon>Neisseriales</taxon>
        <taxon>Chitinibacteraceae</taxon>
        <taxon>Silvimonas</taxon>
    </lineage>
</organism>
<reference evidence="15" key="1">
    <citation type="journal article" date="2019" name="Int. J. Syst. Evol. Microbiol.">
        <title>The Global Catalogue of Microorganisms (GCM) 10K type strain sequencing project: providing services to taxonomists for standard genome sequencing and annotation.</title>
        <authorList>
            <consortium name="The Broad Institute Genomics Platform"/>
            <consortium name="The Broad Institute Genome Sequencing Center for Infectious Disease"/>
            <person name="Wu L."/>
            <person name="Ma J."/>
        </authorList>
    </citation>
    <scope>NUCLEOTIDE SEQUENCE [LARGE SCALE GENOMIC DNA]</scope>
    <source>
        <strain evidence="15">CGMCC 1.8860</strain>
    </source>
</reference>
<evidence type="ECO:0000256" key="7">
    <source>
        <dbReference type="ARBA" id="ARBA00022763"/>
    </source>
</evidence>
<comment type="similarity">
    <text evidence="2">Belongs to the uracil-DNA glycosylase (UDG) superfamily. Type 4 (UDGa) family.</text>
</comment>
<dbReference type="Pfam" id="PF03167">
    <property type="entry name" value="UDG"/>
    <property type="match status" value="1"/>
</dbReference>
<evidence type="ECO:0000256" key="11">
    <source>
        <dbReference type="ARBA" id="ARBA00023204"/>
    </source>
</evidence>
<keyword evidence="11" id="KW-0234">DNA repair</keyword>
<evidence type="ECO:0000256" key="8">
    <source>
        <dbReference type="ARBA" id="ARBA00022801"/>
    </source>
</evidence>
<evidence type="ECO:0000256" key="2">
    <source>
        <dbReference type="ARBA" id="ARBA00006521"/>
    </source>
</evidence>
<keyword evidence="5" id="KW-0004">4Fe-4S</keyword>
<evidence type="ECO:0000256" key="4">
    <source>
        <dbReference type="ARBA" id="ARBA00019403"/>
    </source>
</evidence>
<dbReference type="InterPro" id="IPR036895">
    <property type="entry name" value="Uracil-DNA_glycosylase-like_sf"/>
</dbReference>
<dbReference type="InterPro" id="IPR005273">
    <property type="entry name" value="Ura-DNA_glyco_family4"/>
</dbReference>
<protein>
    <recommendedName>
        <fullName evidence="4">Type-4 uracil-DNA glycosylase</fullName>
        <ecNumber evidence="3">3.2.2.27</ecNumber>
    </recommendedName>
</protein>
<evidence type="ECO:0000313" key="15">
    <source>
        <dbReference type="Proteomes" id="UP000621859"/>
    </source>
</evidence>
<evidence type="ECO:0000256" key="6">
    <source>
        <dbReference type="ARBA" id="ARBA00022723"/>
    </source>
</evidence>
<evidence type="ECO:0000256" key="10">
    <source>
        <dbReference type="ARBA" id="ARBA00023014"/>
    </source>
</evidence>
<feature type="region of interest" description="Disordered" evidence="12">
    <location>
        <begin position="71"/>
        <end position="107"/>
    </location>
</feature>
<evidence type="ECO:0000313" key="14">
    <source>
        <dbReference type="EMBL" id="GGP26624.1"/>
    </source>
</evidence>
<dbReference type="EC" id="3.2.2.27" evidence="3"/>
<dbReference type="InterPro" id="IPR051536">
    <property type="entry name" value="UDG_Type-4/5"/>
</dbReference>
<keyword evidence="10" id="KW-0411">Iron-sulfur</keyword>
<sequence length="307" mass="33007">MGRRENLLHEMGFTPLWVDRTRLAALQEQAALEAQTPAERSAQVASTTQPQQIDQVREHIAPLAAVVTEHAPASAETPAARPAPSIPIAIPGTAPAGRERTPAPVEAPAEDARSLDIGQMDWSALQQSVAGCTACGLCQGRTNTVYGVGNPNADIMVIGEAPGQQEDLQGEPFVGAAGQLLDNMLKAIGEKRGERVYIANVLKCRPPNNRNPQPDEVAQCSPYLRRQVALVKPKVIFAVGRFAIQTLLQTDAPVSALRGKLHHYQGVPVVVSYHPAYLLRNLPDKAKAWRDLLLLKSVESEAGDKPG</sequence>
<dbReference type="EMBL" id="BMLY01000003">
    <property type="protein sequence ID" value="GGP26624.1"/>
    <property type="molecule type" value="Genomic_DNA"/>
</dbReference>
<feature type="domain" description="Uracil-DNA glycosylase-like" evidence="13">
    <location>
        <begin position="146"/>
        <end position="293"/>
    </location>
</feature>
<dbReference type="SMART" id="SM00987">
    <property type="entry name" value="UreE_C"/>
    <property type="match status" value="1"/>
</dbReference>
<evidence type="ECO:0000256" key="1">
    <source>
        <dbReference type="ARBA" id="ARBA00001400"/>
    </source>
</evidence>